<dbReference type="EMBL" id="BMAU01021379">
    <property type="protein sequence ID" value="GFY27285.1"/>
    <property type="molecule type" value="Genomic_DNA"/>
</dbReference>
<evidence type="ECO:0000313" key="3">
    <source>
        <dbReference type="Proteomes" id="UP000887159"/>
    </source>
</evidence>
<name>A0A8X7BD50_TRICX</name>
<proteinExistence type="predicted"/>
<gene>
    <name evidence="2" type="ORF">TNCV_2069051</name>
</gene>
<keyword evidence="3" id="KW-1185">Reference proteome</keyword>
<feature type="compositionally biased region" description="Polar residues" evidence="1">
    <location>
        <begin position="72"/>
        <end position="89"/>
    </location>
</feature>
<evidence type="ECO:0000256" key="1">
    <source>
        <dbReference type="SAM" id="MobiDB-lite"/>
    </source>
</evidence>
<evidence type="ECO:0000313" key="2">
    <source>
        <dbReference type="EMBL" id="GFY27285.1"/>
    </source>
</evidence>
<feature type="compositionally biased region" description="Polar residues" evidence="1">
    <location>
        <begin position="7"/>
        <end position="20"/>
    </location>
</feature>
<dbReference type="AlphaFoldDB" id="A0A8X7BD50"/>
<dbReference type="Proteomes" id="UP000887159">
    <property type="component" value="Unassembled WGS sequence"/>
</dbReference>
<sequence>MVKRQGGQLNRQASLQTSTPCKGGIRAPTYLTCISPTTRRLFSGTGFELMIRQPRFYDHNHLATTSTLKVQRNTEGDTGQIGSSNPRNSQMERFEGVGVPDEIFRPVPVSSER</sequence>
<organism evidence="2 3">
    <name type="scientific">Trichonephila clavipes</name>
    <name type="common">Golden silk orbweaver</name>
    <name type="synonym">Nephila clavipes</name>
    <dbReference type="NCBI Taxonomy" id="2585209"/>
    <lineage>
        <taxon>Eukaryota</taxon>
        <taxon>Metazoa</taxon>
        <taxon>Ecdysozoa</taxon>
        <taxon>Arthropoda</taxon>
        <taxon>Chelicerata</taxon>
        <taxon>Arachnida</taxon>
        <taxon>Araneae</taxon>
        <taxon>Araneomorphae</taxon>
        <taxon>Entelegynae</taxon>
        <taxon>Araneoidea</taxon>
        <taxon>Nephilidae</taxon>
        <taxon>Trichonephila</taxon>
    </lineage>
</organism>
<feature type="region of interest" description="Disordered" evidence="1">
    <location>
        <begin position="1"/>
        <end position="21"/>
    </location>
</feature>
<reference evidence="2" key="1">
    <citation type="submission" date="2020-08" db="EMBL/GenBank/DDBJ databases">
        <title>Multicomponent nature underlies the extraordinary mechanical properties of spider dragline silk.</title>
        <authorList>
            <person name="Kono N."/>
            <person name="Nakamura H."/>
            <person name="Mori M."/>
            <person name="Yoshida Y."/>
            <person name="Ohtoshi R."/>
            <person name="Malay A.D."/>
            <person name="Moran D.A.P."/>
            <person name="Tomita M."/>
            <person name="Numata K."/>
            <person name="Arakawa K."/>
        </authorList>
    </citation>
    <scope>NUCLEOTIDE SEQUENCE</scope>
</reference>
<accession>A0A8X7BD50</accession>
<feature type="region of interest" description="Disordered" evidence="1">
    <location>
        <begin position="72"/>
        <end position="113"/>
    </location>
</feature>
<protein>
    <submittedName>
        <fullName evidence="2">Uncharacterized protein</fullName>
    </submittedName>
</protein>
<comment type="caution">
    <text evidence="2">The sequence shown here is derived from an EMBL/GenBank/DDBJ whole genome shotgun (WGS) entry which is preliminary data.</text>
</comment>